<dbReference type="InterPro" id="IPR051091">
    <property type="entry name" value="O-Glucosyltr/Glycosyltrsf_90"/>
</dbReference>
<feature type="region of interest" description="Disordered" evidence="1">
    <location>
        <begin position="22"/>
        <end position="78"/>
    </location>
</feature>
<evidence type="ECO:0000256" key="2">
    <source>
        <dbReference type="SAM" id="Phobius"/>
    </source>
</evidence>
<evidence type="ECO:0000256" key="1">
    <source>
        <dbReference type="SAM" id="MobiDB-lite"/>
    </source>
</evidence>
<sequence>MSSGKKSWFFLLPPWMRHDEEEGTALVPSFSHHDDDEQKQPPASADDDDHPKEEEMMKEPPAAPCHEETTKTKEAGSSSKSSAAWWRLLLPTRGGAVGLVISGLIVLAVLLTTTPTWWTHLDYSSSVFVPARQQRQWRTERQRSSPPCFCQQPGCGHTLQLRQRQQQQQQQLSIIVVHDKKNENDTTTKFIRIRASCIVPGLLPLHPLGPVPVARQGGRDHTGGRGERASSRRVPSDGGERRAFVETYHRVFQTRDAFTKWGIAQLLARYPGRVPDLDLMFNCEDMPEIHHHHHHSSMSMPLPPLFRYCKDDSTLDIVFPDWSFWGWPEVNIRPWAPLLEDIIANDDVLPWTEKTPYAYWKGNAGVSAARRDLLRCNGTQKQRLFVQSGLARGDTERVQGRLQPWRSSARYR</sequence>
<dbReference type="Proteomes" id="UP001054889">
    <property type="component" value="Unassembled WGS sequence"/>
</dbReference>
<accession>A0AAV5FW62</accession>
<comment type="caution">
    <text evidence="4">The sequence shown here is derived from an EMBL/GenBank/DDBJ whole genome shotgun (WGS) entry which is preliminary data.</text>
</comment>
<feature type="transmembrane region" description="Helical" evidence="2">
    <location>
        <begin position="96"/>
        <end position="118"/>
    </location>
</feature>
<feature type="compositionally biased region" description="Basic and acidic residues" evidence="1">
    <location>
        <begin position="65"/>
        <end position="74"/>
    </location>
</feature>
<evidence type="ECO:0000313" key="5">
    <source>
        <dbReference type="Proteomes" id="UP001054889"/>
    </source>
</evidence>
<organism evidence="4 5">
    <name type="scientific">Eleusine coracana subsp. coracana</name>
    <dbReference type="NCBI Taxonomy" id="191504"/>
    <lineage>
        <taxon>Eukaryota</taxon>
        <taxon>Viridiplantae</taxon>
        <taxon>Streptophyta</taxon>
        <taxon>Embryophyta</taxon>
        <taxon>Tracheophyta</taxon>
        <taxon>Spermatophyta</taxon>
        <taxon>Magnoliopsida</taxon>
        <taxon>Liliopsida</taxon>
        <taxon>Poales</taxon>
        <taxon>Poaceae</taxon>
        <taxon>PACMAD clade</taxon>
        <taxon>Chloridoideae</taxon>
        <taxon>Cynodonteae</taxon>
        <taxon>Eleusininae</taxon>
        <taxon>Eleusine</taxon>
    </lineage>
</organism>
<protein>
    <recommendedName>
        <fullName evidence="3">Glycosyl transferase CAP10 domain-containing protein</fullName>
    </recommendedName>
</protein>
<keyword evidence="5" id="KW-1185">Reference proteome</keyword>
<dbReference type="SMART" id="SM00672">
    <property type="entry name" value="CAP10"/>
    <property type="match status" value="1"/>
</dbReference>
<dbReference type="InterPro" id="IPR006598">
    <property type="entry name" value="CAP10"/>
</dbReference>
<feature type="domain" description="Glycosyl transferase CAP10" evidence="3">
    <location>
        <begin position="273"/>
        <end position="412"/>
    </location>
</feature>
<gene>
    <name evidence="4" type="primary">gb29098</name>
    <name evidence="4" type="ORF">PR202_gb29098</name>
</gene>
<feature type="region of interest" description="Disordered" evidence="1">
    <location>
        <begin position="210"/>
        <end position="240"/>
    </location>
</feature>
<feature type="compositionally biased region" description="Basic and acidic residues" evidence="1">
    <location>
        <begin position="49"/>
        <end position="58"/>
    </location>
</feature>
<dbReference type="EMBL" id="BQKI01000098">
    <property type="protein sequence ID" value="GJN39944.1"/>
    <property type="molecule type" value="Genomic_DNA"/>
</dbReference>
<evidence type="ECO:0000259" key="3">
    <source>
        <dbReference type="SMART" id="SM00672"/>
    </source>
</evidence>
<reference evidence="4" key="2">
    <citation type="submission" date="2021-12" db="EMBL/GenBank/DDBJ databases">
        <title>Resequencing data analysis of finger millet.</title>
        <authorList>
            <person name="Hatakeyama M."/>
            <person name="Aluri S."/>
            <person name="Balachadran M.T."/>
            <person name="Sivarajan S.R."/>
            <person name="Poveda L."/>
            <person name="Shimizu-Inatsugi R."/>
            <person name="Schlapbach R."/>
            <person name="Sreeman S.M."/>
            <person name="Shimizu K.K."/>
        </authorList>
    </citation>
    <scope>NUCLEOTIDE SEQUENCE</scope>
</reference>
<dbReference type="PANTHER" id="PTHR12203:SF105">
    <property type="entry name" value="OS08G0101800 PROTEIN"/>
    <property type="match status" value="1"/>
</dbReference>
<keyword evidence="2" id="KW-0472">Membrane</keyword>
<keyword evidence="2" id="KW-1133">Transmembrane helix</keyword>
<proteinExistence type="predicted"/>
<name>A0AAV5FW62_ELECO</name>
<keyword evidence="2" id="KW-0812">Transmembrane</keyword>
<reference evidence="4" key="1">
    <citation type="journal article" date="2018" name="DNA Res.">
        <title>Multiple hybrid de novo genome assembly of finger millet, an orphan allotetraploid crop.</title>
        <authorList>
            <person name="Hatakeyama M."/>
            <person name="Aluri S."/>
            <person name="Balachadran M.T."/>
            <person name="Sivarajan S.R."/>
            <person name="Patrignani A."/>
            <person name="Gruter S."/>
            <person name="Poveda L."/>
            <person name="Shimizu-Inatsugi R."/>
            <person name="Baeten J."/>
            <person name="Francoijs K.J."/>
            <person name="Nataraja K.N."/>
            <person name="Reddy Y.A.N."/>
            <person name="Phadnis S."/>
            <person name="Ravikumar R.L."/>
            <person name="Schlapbach R."/>
            <person name="Sreeman S.M."/>
            <person name="Shimizu K.K."/>
        </authorList>
    </citation>
    <scope>NUCLEOTIDE SEQUENCE</scope>
</reference>
<feature type="compositionally biased region" description="Basic and acidic residues" evidence="1">
    <location>
        <begin position="217"/>
        <end position="240"/>
    </location>
</feature>
<dbReference type="AlphaFoldDB" id="A0AAV5FW62"/>
<dbReference type="Pfam" id="PF05686">
    <property type="entry name" value="Glyco_transf_90"/>
    <property type="match status" value="1"/>
</dbReference>
<dbReference type="PANTHER" id="PTHR12203">
    <property type="entry name" value="KDEL LYS-ASP-GLU-LEU CONTAINING - RELATED"/>
    <property type="match status" value="1"/>
</dbReference>
<evidence type="ECO:0000313" key="4">
    <source>
        <dbReference type="EMBL" id="GJN39944.1"/>
    </source>
</evidence>